<keyword evidence="7" id="KW-1185">Reference proteome</keyword>
<keyword evidence="2" id="KW-0805">Transcription regulation</keyword>
<dbReference type="Gene3D" id="3.40.50.2300">
    <property type="match status" value="1"/>
</dbReference>
<feature type="modified residue" description="4-aspartylphosphate" evidence="4">
    <location>
        <position position="54"/>
    </location>
</feature>
<evidence type="ECO:0000256" key="2">
    <source>
        <dbReference type="ARBA" id="ARBA00023015"/>
    </source>
</evidence>
<evidence type="ECO:0000256" key="3">
    <source>
        <dbReference type="ARBA" id="ARBA00023163"/>
    </source>
</evidence>
<dbReference type="EMBL" id="JAFLNF010000001">
    <property type="protein sequence ID" value="MBO0343778.1"/>
    <property type="molecule type" value="Genomic_DNA"/>
</dbReference>
<name>A0A939J7Y2_9HYPH</name>
<sequence>MAIKALHVDDDEDIGFLVQMGLEMSGDYEVRWVDSGKEALDVVEEWVPNLIILDVMMPEMDGPTTLKMLRKKARMADVPVVFLTAKGEREFDYLRSIGAQGAINKPFNPTALAEQLKAYI</sequence>
<dbReference type="SUPFAM" id="SSF52172">
    <property type="entry name" value="CheY-like"/>
    <property type="match status" value="1"/>
</dbReference>
<accession>A0A939J7Y2</accession>
<evidence type="ECO:0000313" key="7">
    <source>
        <dbReference type="Proteomes" id="UP000664779"/>
    </source>
</evidence>
<dbReference type="PANTHER" id="PTHR44591:SF3">
    <property type="entry name" value="RESPONSE REGULATORY DOMAIN-CONTAINING PROTEIN"/>
    <property type="match status" value="1"/>
</dbReference>
<organism evidence="6 7">
    <name type="scientific">Roseibium limicola</name>
    <dbReference type="NCBI Taxonomy" id="2816037"/>
    <lineage>
        <taxon>Bacteria</taxon>
        <taxon>Pseudomonadati</taxon>
        <taxon>Pseudomonadota</taxon>
        <taxon>Alphaproteobacteria</taxon>
        <taxon>Hyphomicrobiales</taxon>
        <taxon>Stappiaceae</taxon>
        <taxon>Roseibium</taxon>
    </lineage>
</organism>
<keyword evidence="1 4" id="KW-0597">Phosphoprotein</keyword>
<dbReference type="InterPro" id="IPR001789">
    <property type="entry name" value="Sig_transdc_resp-reg_receiver"/>
</dbReference>
<dbReference type="PANTHER" id="PTHR44591">
    <property type="entry name" value="STRESS RESPONSE REGULATOR PROTEIN 1"/>
    <property type="match status" value="1"/>
</dbReference>
<reference evidence="6" key="1">
    <citation type="submission" date="2021-03" db="EMBL/GenBank/DDBJ databases">
        <title>Roseibium sp. CAU 1637 isolated from Incheon.</title>
        <authorList>
            <person name="Kim W."/>
        </authorList>
    </citation>
    <scope>NUCLEOTIDE SEQUENCE</scope>
    <source>
        <strain evidence="6">CAU 1637</strain>
    </source>
</reference>
<dbReference type="AlphaFoldDB" id="A0A939J7Y2"/>
<dbReference type="Pfam" id="PF00072">
    <property type="entry name" value="Response_reg"/>
    <property type="match status" value="1"/>
</dbReference>
<evidence type="ECO:0000259" key="5">
    <source>
        <dbReference type="PROSITE" id="PS50110"/>
    </source>
</evidence>
<dbReference type="InterPro" id="IPR050595">
    <property type="entry name" value="Bact_response_regulator"/>
</dbReference>
<evidence type="ECO:0000256" key="4">
    <source>
        <dbReference type="PROSITE-ProRule" id="PRU00169"/>
    </source>
</evidence>
<dbReference type="RefSeq" id="WP_206937454.1">
    <property type="nucleotide sequence ID" value="NZ_JAFLNF010000001.1"/>
</dbReference>
<dbReference type="InterPro" id="IPR011006">
    <property type="entry name" value="CheY-like_superfamily"/>
</dbReference>
<comment type="caution">
    <text evidence="6">The sequence shown here is derived from an EMBL/GenBank/DDBJ whole genome shotgun (WGS) entry which is preliminary data.</text>
</comment>
<dbReference type="Proteomes" id="UP000664779">
    <property type="component" value="Unassembled WGS sequence"/>
</dbReference>
<gene>
    <name evidence="6" type="ORF">J0X15_00975</name>
</gene>
<evidence type="ECO:0000313" key="6">
    <source>
        <dbReference type="EMBL" id="MBO0343778.1"/>
    </source>
</evidence>
<keyword evidence="3" id="KW-0804">Transcription</keyword>
<protein>
    <submittedName>
        <fullName evidence="6">Response regulator</fullName>
    </submittedName>
</protein>
<dbReference type="SMART" id="SM00448">
    <property type="entry name" value="REC"/>
    <property type="match status" value="1"/>
</dbReference>
<dbReference type="GO" id="GO:0000160">
    <property type="term" value="P:phosphorelay signal transduction system"/>
    <property type="evidence" value="ECO:0007669"/>
    <property type="project" value="InterPro"/>
</dbReference>
<dbReference type="PROSITE" id="PS50110">
    <property type="entry name" value="RESPONSE_REGULATORY"/>
    <property type="match status" value="1"/>
</dbReference>
<evidence type="ECO:0000256" key="1">
    <source>
        <dbReference type="ARBA" id="ARBA00022553"/>
    </source>
</evidence>
<proteinExistence type="predicted"/>
<feature type="domain" description="Response regulatory" evidence="5">
    <location>
        <begin position="4"/>
        <end position="120"/>
    </location>
</feature>